<name>A0A1V0SAJ9_9VIRU</name>
<reference evidence="1" key="1">
    <citation type="journal article" date="2017" name="Science">
        <title>Giant viruses with an expanded complement of translation system components.</title>
        <authorList>
            <person name="Schulz F."/>
            <person name="Yutin N."/>
            <person name="Ivanova N.N."/>
            <person name="Ortega D.R."/>
            <person name="Lee T.K."/>
            <person name="Vierheilig J."/>
            <person name="Daims H."/>
            <person name="Horn M."/>
            <person name="Wagner M."/>
            <person name="Jensen G.J."/>
            <person name="Kyrpides N.C."/>
            <person name="Koonin E.V."/>
            <person name="Woyke T."/>
        </authorList>
    </citation>
    <scope>NUCLEOTIDE SEQUENCE</scope>
    <source>
        <strain evidence="1">CTV1</strain>
    </source>
</reference>
<protein>
    <submittedName>
        <fullName evidence="1">Glycosyltransferases group 1</fullName>
    </submittedName>
</protein>
<accession>A0A1V0SAJ9</accession>
<sequence length="315" mass="37408">MNLLLATYRNKWEKDILRSFYYLINILTKKYGYVLIDLSDYCLGSKFTDVLKDYQNVKNVLVIENHNEILIHDIFTDFYDNKIRKYLFADDVHKCREKKNQNYYEHFDKLFVTYYEPFLSMYPHIDKSKVIWCQHAYTNDYLINFNDNPQPKILLSGAIGTAYPFRKYMLKLQRSECKNQINYLKHPGYKLFDYDDGINKVGKNYATMLNSYLCCFTDCLVHGYIVSKYYEIPATGSLLLAQDPPGDKLEKIGFMDGINYIKCDMNNAKEKINWILDSKNRTKVDDIRRKGMELVRYNHSIEKRADVIVQNINKN</sequence>
<proteinExistence type="predicted"/>
<evidence type="ECO:0000313" key="1">
    <source>
        <dbReference type="EMBL" id="ARF08726.1"/>
    </source>
</evidence>
<dbReference type="EMBL" id="KY684083">
    <property type="protein sequence ID" value="ARF08726.1"/>
    <property type="molecule type" value="Genomic_DNA"/>
</dbReference>
<dbReference type="GO" id="GO:0016740">
    <property type="term" value="F:transferase activity"/>
    <property type="evidence" value="ECO:0007669"/>
    <property type="project" value="UniProtKB-KW"/>
</dbReference>
<keyword evidence="1" id="KW-0808">Transferase</keyword>
<organism evidence="1">
    <name type="scientific">Catovirus CTV1</name>
    <dbReference type="NCBI Taxonomy" id="1977631"/>
    <lineage>
        <taxon>Viruses</taxon>
        <taxon>Varidnaviria</taxon>
        <taxon>Bamfordvirae</taxon>
        <taxon>Nucleocytoviricota</taxon>
        <taxon>Megaviricetes</taxon>
        <taxon>Imitervirales</taxon>
        <taxon>Mimiviridae</taxon>
        <taxon>Klosneuvirinae</taxon>
        <taxon>Catovirus</taxon>
    </lineage>
</organism>
<gene>
    <name evidence="1" type="ORF">Catovirus_1_776</name>
</gene>